<evidence type="ECO:0000256" key="1">
    <source>
        <dbReference type="ARBA" id="ARBA00022723"/>
    </source>
</evidence>
<evidence type="ECO:0000313" key="6">
    <source>
        <dbReference type="EMBL" id="KAK5080137.1"/>
    </source>
</evidence>
<accession>A0ABR0JZB0</accession>
<evidence type="ECO:0000313" key="7">
    <source>
        <dbReference type="Proteomes" id="UP001345013"/>
    </source>
</evidence>
<dbReference type="PROSITE" id="PS50865">
    <property type="entry name" value="ZF_MYND_2"/>
    <property type="match status" value="1"/>
</dbReference>
<dbReference type="EMBL" id="JAVRRG010000156">
    <property type="protein sequence ID" value="KAK5080137.1"/>
    <property type="molecule type" value="Genomic_DNA"/>
</dbReference>
<keyword evidence="2 4" id="KW-0863">Zinc-finger</keyword>
<evidence type="ECO:0000259" key="5">
    <source>
        <dbReference type="PROSITE" id="PS50865"/>
    </source>
</evidence>
<protein>
    <submittedName>
        <fullName evidence="6">Translational activator for mitochondrial COX1</fullName>
    </submittedName>
</protein>
<gene>
    <name evidence="6" type="primary">MSS51_2</name>
    <name evidence="6" type="ORF">LTR24_008640</name>
</gene>
<dbReference type="Pfam" id="PF01753">
    <property type="entry name" value="zf-MYND"/>
    <property type="match status" value="1"/>
</dbReference>
<dbReference type="Gene3D" id="6.10.140.2220">
    <property type="match status" value="1"/>
</dbReference>
<sequence length="219" mass="24864">MADSVASERQCTFCGKKQSELSNPLKACAQCHTQAYCSRDCQKDDWKNHKKVCAGSNAAPPPVAAQEDLLKHAGQTVDFLKALSHDPNFRKDLRSIPQSASGLMYLSDFVSRTFREYWTPLLAPQKYAELSADLESFHGMEREQHLRDMAAKFDEVKRRDDSFDEDEWPPLDKQKFGDCISRNIMAAKIVQTPSQQAMMGGPYNYSDEVKEVCRRIMGE</sequence>
<reference evidence="6 7" key="1">
    <citation type="submission" date="2023-08" db="EMBL/GenBank/DDBJ databases">
        <title>Black Yeasts Isolated from many extreme environments.</title>
        <authorList>
            <person name="Coleine C."/>
            <person name="Stajich J.E."/>
            <person name="Selbmann L."/>
        </authorList>
    </citation>
    <scope>NUCLEOTIDE SEQUENCE [LARGE SCALE GENOMIC DNA]</scope>
    <source>
        <strain evidence="6 7">CCFEE 5885</strain>
    </source>
</reference>
<evidence type="ECO:0000256" key="2">
    <source>
        <dbReference type="ARBA" id="ARBA00022771"/>
    </source>
</evidence>
<evidence type="ECO:0000256" key="4">
    <source>
        <dbReference type="PROSITE-ProRule" id="PRU00134"/>
    </source>
</evidence>
<keyword evidence="7" id="KW-1185">Reference proteome</keyword>
<dbReference type="SUPFAM" id="SSF144232">
    <property type="entry name" value="HIT/MYND zinc finger-like"/>
    <property type="match status" value="1"/>
</dbReference>
<proteinExistence type="predicted"/>
<keyword evidence="1" id="KW-0479">Metal-binding</keyword>
<feature type="domain" description="MYND-type" evidence="5">
    <location>
        <begin position="11"/>
        <end position="53"/>
    </location>
</feature>
<evidence type="ECO:0000256" key="3">
    <source>
        <dbReference type="ARBA" id="ARBA00022833"/>
    </source>
</evidence>
<comment type="caution">
    <text evidence="6">The sequence shown here is derived from an EMBL/GenBank/DDBJ whole genome shotgun (WGS) entry which is preliminary data.</text>
</comment>
<name>A0ABR0JZB0_9EURO</name>
<dbReference type="Proteomes" id="UP001345013">
    <property type="component" value="Unassembled WGS sequence"/>
</dbReference>
<organism evidence="6 7">
    <name type="scientific">Lithohypha guttulata</name>
    <dbReference type="NCBI Taxonomy" id="1690604"/>
    <lineage>
        <taxon>Eukaryota</taxon>
        <taxon>Fungi</taxon>
        <taxon>Dikarya</taxon>
        <taxon>Ascomycota</taxon>
        <taxon>Pezizomycotina</taxon>
        <taxon>Eurotiomycetes</taxon>
        <taxon>Chaetothyriomycetidae</taxon>
        <taxon>Chaetothyriales</taxon>
        <taxon>Trichomeriaceae</taxon>
        <taxon>Lithohypha</taxon>
    </lineage>
</organism>
<dbReference type="PROSITE" id="PS01360">
    <property type="entry name" value="ZF_MYND_1"/>
    <property type="match status" value="1"/>
</dbReference>
<dbReference type="InterPro" id="IPR002893">
    <property type="entry name" value="Znf_MYND"/>
</dbReference>
<keyword evidence="3" id="KW-0862">Zinc</keyword>